<keyword evidence="1" id="KW-0472">Membrane</keyword>
<gene>
    <name evidence="2" type="ORF">C5U48_06280</name>
</gene>
<dbReference type="PANTHER" id="PTHR38446">
    <property type="entry name" value="BLL0914 PROTEIN"/>
    <property type="match status" value="1"/>
</dbReference>
<proteinExistence type="predicted"/>
<feature type="transmembrane region" description="Helical" evidence="1">
    <location>
        <begin position="54"/>
        <end position="73"/>
    </location>
</feature>
<sequence length="126" mass="12906">MLIAGLTFAALAAVLHVYIFALESLSWTSPRTRAVFGTTAEEAETTKALAFNQGFYNLFLAIVTVVGIAAVSLDHNTVGLALIFAGVGSMLAAALVLVTSSPDKARAAVVQGAFPAIAVALLALSL</sequence>
<feature type="transmembrane region" description="Helical" evidence="1">
    <location>
        <begin position="80"/>
        <end position="99"/>
    </location>
</feature>
<evidence type="ECO:0000313" key="2">
    <source>
        <dbReference type="EMBL" id="PQM53014.1"/>
    </source>
</evidence>
<dbReference type="InterPro" id="IPR009732">
    <property type="entry name" value="DUF1304"/>
</dbReference>
<reference evidence="2 3" key="1">
    <citation type="submission" date="2018-02" db="EMBL/GenBank/DDBJ databases">
        <title>Draft genome sequence of Mycobacterium virginiense isolated from mud of a swine farm in Japan.</title>
        <authorList>
            <person name="Ohya K."/>
        </authorList>
    </citation>
    <scope>NUCLEOTIDE SEQUENCE [LARGE SCALE GENOMIC DNA]</scope>
    <source>
        <strain evidence="2 3">GF75</strain>
    </source>
</reference>
<dbReference type="AlphaFoldDB" id="A0A9X7IPH4"/>
<evidence type="ECO:0000313" key="3">
    <source>
        <dbReference type="Proteomes" id="UP000237911"/>
    </source>
</evidence>
<organism evidence="2 3">
    <name type="scientific">Mycolicibacter virginiensis</name>
    <dbReference type="NCBI Taxonomy" id="1795032"/>
    <lineage>
        <taxon>Bacteria</taxon>
        <taxon>Bacillati</taxon>
        <taxon>Actinomycetota</taxon>
        <taxon>Actinomycetes</taxon>
        <taxon>Mycobacteriales</taxon>
        <taxon>Mycobacteriaceae</taxon>
        <taxon>Mycolicibacter</taxon>
    </lineage>
</organism>
<name>A0A9X7IPH4_9MYCO</name>
<comment type="caution">
    <text evidence="2">The sequence shown here is derived from an EMBL/GenBank/DDBJ whole genome shotgun (WGS) entry which is preliminary data.</text>
</comment>
<keyword evidence="1" id="KW-1133">Transmembrane helix</keyword>
<dbReference type="PANTHER" id="PTHR38446:SF1">
    <property type="entry name" value="BLL0914 PROTEIN"/>
    <property type="match status" value="1"/>
</dbReference>
<evidence type="ECO:0000256" key="1">
    <source>
        <dbReference type="SAM" id="Phobius"/>
    </source>
</evidence>
<dbReference type="Proteomes" id="UP000237911">
    <property type="component" value="Unassembled WGS sequence"/>
</dbReference>
<keyword evidence="1" id="KW-0812">Transmembrane</keyword>
<keyword evidence="3" id="KW-1185">Reference proteome</keyword>
<dbReference type="Pfam" id="PF06993">
    <property type="entry name" value="DUF1304"/>
    <property type="match status" value="1"/>
</dbReference>
<dbReference type="EMBL" id="PUEV01000018">
    <property type="protein sequence ID" value="PQM53014.1"/>
    <property type="molecule type" value="Genomic_DNA"/>
</dbReference>
<accession>A0A9X7IPH4</accession>
<protein>
    <submittedName>
        <fullName evidence="2">DUF1304 domain-containing protein</fullName>
    </submittedName>
</protein>
<feature type="transmembrane region" description="Helical" evidence="1">
    <location>
        <begin position="105"/>
        <end position="124"/>
    </location>
</feature>
<dbReference type="RefSeq" id="WP_046284348.1">
    <property type="nucleotide sequence ID" value="NZ_CP092430.2"/>
</dbReference>